<accession>A0A8S9R8B7</accession>
<reference evidence="2" key="1">
    <citation type="submission" date="2019-12" db="EMBL/GenBank/DDBJ databases">
        <title>Genome sequencing and annotation of Brassica cretica.</title>
        <authorList>
            <person name="Studholme D.J."/>
            <person name="Sarris P."/>
        </authorList>
    </citation>
    <scope>NUCLEOTIDE SEQUENCE</scope>
    <source>
        <strain evidence="2">PFS-109/04</strain>
        <tissue evidence="2">Leaf</tissue>
    </source>
</reference>
<evidence type="ECO:0000313" key="2">
    <source>
        <dbReference type="EMBL" id="KAF3559869.1"/>
    </source>
</evidence>
<dbReference type="EMBL" id="QGKX02000996">
    <property type="protein sequence ID" value="KAF3559869.1"/>
    <property type="molecule type" value="Genomic_DNA"/>
</dbReference>
<comment type="caution">
    <text evidence="2">The sequence shown here is derived from an EMBL/GenBank/DDBJ whole genome shotgun (WGS) entry which is preliminary data.</text>
</comment>
<name>A0A8S9R8B7_BRACR</name>
<sequence>MHSQEHNNRLPFDFKRATERELCRLEENHRERSPRRGTGGDVTDERHRKRSRREESPKETSNLLSSKRAFEREREREKEMIERDA</sequence>
<organism evidence="2 3">
    <name type="scientific">Brassica cretica</name>
    <name type="common">Mustard</name>
    <dbReference type="NCBI Taxonomy" id="69181"/>
    <lineage>
        <taxon>Eukaryota</taxon>
        <taxon>Viridiplantae</taxon>
        <taxon>Streptophyta</taxon>
        <taxon>Embryophyta</taxon>
        <taxon>Tracheophyta</taxon>
        <taxon>Spermatophyta</taxon>
        <taxon>Magnoliopsida</taxon>
        <taxon>eudicotyledons</taxon>
        <taxon>Gunneridae</taxon>
        <taxon>Pentapetalae</taxon>
        <taxon>rosids</taxon>
        <taxon>malvids</taxon>
        <taxon>Brassicales</taxon>
        <taxon>Brassicaceae</taxon>
        <taxon>Brassiceae</taxon>
        <taxon>Brassica</taxon>
    </lineage>
</organism>
<evidence type="ECO:0000313" key="3">
    <source>
        <dbReference type="Proteomes" id="UP000712600"/>
    </source>
</evidence>
<gene>
    <name evidence="2" type="ORF">F2Q69_00014977</name>
</gene>
<feature type="region of interest" description="Disordered" evidence="1">
    <location>
        <begin position="25"/>
        <end position="85"/>
    </location>
</feature>
<dbReference type="Proteomes" id="UP000712600">
    <property type="component" value="Unassembled WGS sequence"/>
</dbReference>
<protein>
    <submittedName>
        <fullName evidence="2">Uncharacterized protein</fullName>
    </submittedName>
</protein>
<feature type="compositionally biased region" description="Basic and acidic residues" evidence="1">
    <location>
        <begin position="68"/>
        <end position="85"/>
    </location>
</feature>
<proteinExistence type="predicted"/>
<evidence type="ECO:0000256" key="1">
    <source>
        <dbReference type="SAM" id="MobiDB-lite"/>
    </source>
</evidence>
<dbReference type="AlphaFoldDB" id="A0A8S9R8B7"/>